<evidence type="ECO:0000313" key="1">
    <source>
        <dbReference type="EMBL" id="QBK85203.1"/>
    </source>
</evidence>
<name>A0A481YPG6_9VIRU</name>
<protein>
    <submittedName>
        <fullName evidence="1">Uncharacterized protein</fullName>
    </submittedName>
</protein>
<organism evidence="1">
    <name type="scientific">Iridovirus LCIVAC01</name>
    <dbReference type="NCBI Taxonomy" id="2506607"/>
    <lineage>
        <taxon>Viruses</taxon>
        <taxon>Varidnaviria</taxon>
        <taxon>Bamfordvirae</taxon>
        <taxon>Nucleocytoviricota</taxon>
        <taxon>Megaviricetes</taxon>
        <taxon>Pimascovirales</taxon>
        <taxon>Pimascovirales incertae sedis</taxon>
        <taxon>Iridoviridae</taxon>
    </lineage>
</organism>
<dbReference type="EMBL" id="MK500308">
    <property type="protein sequence ID" value="QBK85203.1"/>
    <property type="molecule type" value="Genomic_DNA"/>
</dbReference>
<sequence length="112" mass="13139">MQEQKGISDQAIKRHRKFLESIANYYDKSQDEEWLSFVHKPSNLLKEFTNGDVRHRETIITAINSCNDDLKKLSATKSLHVSQLYNWINKVALDHFPNSYNVSEVNKKKIME</sequence>
<gene>
    <name evidence="1" type="ORF">LCIVAC01_00120</name>
</gene>
<reference evidence="1" key="1">
    <citation type="journal article" date="2019" name="MBio">
        <title>Virus Genomes from Deep Sea Sediments Expand the Ocean Megavirome and Support Independent Origins of Viral Gigantism.</title>
        <authorList>
            <person name="Backstrom D."/>
            <person name="Yutin N."/>
            <person name="Jorgensen S.L."/>
            <person name="Dharamshi J."/>
            <person name="Homa F."/>
            <person name="Zaremba-Niedwiedzka K."/>
            <person name="Spang A."/>
            <person name="Wolf Y.I."/>
            <person name="Koonin E.V."/>
            <person name="Ettema T.J."/>
        </authorList>
    </citation>
    <scope>NUCLEOTIDE SEQUENCE</scope>
</reference>
<proteinExistence type="predicted"/>
<accession>A0A481YPG6</accession>